<feature type="transmembrane region" description="Helical" evidence="8">
    <location>
        <begin position="241"/>
        <end position="260"/>
    </location>
</feature>
<evidence type="ECO:0000256" key="6">
    <source>
        <dbReference type="ARBA" id="ARBA00022989"/>
    </source>
</evidence>
<evidence type="ECO:0000256" key="5">
    <source>
        <dbReference type="ARBA" id="ARBA00022692"/>
    </source>
</evidence>
<proteinExistence type="inferred from homology"/>
<keyword evidence="3" id="KW-0813">Transport</keyword>
<evidence type="ECO:0000256" key="2">
    <source>
        <dbReference type="ARBA" id="ARBA00007362"/>
    </source>
</evidence>
<protein>
    <submittedName>
        <fullName evidence="10">EamA family transporter RarD</fullName>
    </submittedName>
</protein>
<dbReference type="PANTHER" id="PTHR22911:SF137">
    <property type="entry name" value="SOLUTE CARRIER FAMILY 35 MEMBER G2-RELATED"/>
    <property type="match status" value="1"/>
</dbReference>
<dbReference type="AlphaFoldDB" id="A0A6N8FEB9"/>
<evidence type="ECO:0000256" key="4">
    <source>
        <dbReference type="ARBA" id="ARBA00022475"/>
    </source>
</evidence>
<dbReference type="OrthoDB" id="369870at2"/>
<evidence type="ECO:0000259" key="9">
    <source>
        <dbReference type="Pfam" id="PF00892"/>
    </source>
</evidence>
<comment type="subcellular location">
    <subcellularLocation>
        <location evidence="1">Cell membrane</location>
        <topology evidence="1">Multi-pass membrane protein</topology>
    </subcellularLocation>
</comment>
<comment type="similarity">
    <text evidence="2">Belongs to the EamA transporter family.</text>
</comment>
<gene>
    <name evidence="10" type="primary">rarD</name>
    <name evidence="10" type="ORF">GNP35_13040</name>
</gene>
<feature type="domain" description="EamA" evidence="9">
    <location>
        <begin position="8"/>
        <end position="141"/>
    </location>
</feature>
<keyword evidence="5 8" id="KW-0812">Transmembrane</keyword>
<feature type="transmembrane region" description="Helical" evidence="8">
    <location>
        <begin position="38"/>
        <end position="59"/>
    </location>
</feature>
<feature type="transmembrane region" description="Helical" evidence="8">
    <location>
        <begin position="209"/>
        <end position="229"/>
    </location>
</feature>
<keyword evidence="7 8" id="KW-0472">Membrane</keyword>
<dbReference type="PANTHER" id="PTHR22911">
    <property type="entry name" value="ACYL-MALONYL CONDENSING ENZYME-RELATED"/>
    <property type="match status" value="1"/>
</dbReference>
<feature type="transmembrane region" description="Helical" evidence="8">
    <location>
        <begin position="9"/>
        <end position="26"/>
    </location>
</feature>
<evidence type="ECO:0000256" key="3">
    <source>
        <dbReference type="ARBA" id="ARBA00022448"/>
    </source>
</evidence>
<feature type="transmembrane region" description="Helical" evidence="8">
    <location>
        <begin position="149"/>
        <end position="166"/>
    </location>
</feature>
<evidence type="ECO:0000313" key="11">
    <source>
        <dbReference type="Proteomes" id="UP000439994"/>
    </source>
</evidence>
<evidence type="ECO:0000313" key="10">
    <source>
        <dbReference type="EMBL" id="MUH73330.1"/>
    </source>
</evidence>
<dbReference type="InterPro" id="IPR004626">
    <property type="entry name" value="RarD"/>
</dbReference>
<reference evidence="10 11" key="1">
    <citation type="submission" date="2019-11" db="EMBL/GenBank/DDBJ databases">
        <title>P. haliotis isolates from Z. marina roots.</title>
        <authorList>
            <person name="Cohen M."/>
            <person name="Jospin G."/>
            <person name="Eisen J.A."/>
            <person name="Coil D.A."/>
        </authorList>
    </citation>
    <scope>NUCLEOTIDE SEQUENCE [LARGE SCALE GENOMIC DNA]</scope>
    <source>
        <strain evidence="10 11">UCD-MCMsp1aY</strain>
    </source>
</reference>
<feature type="transmembrane region" description="Helical" evidence="8">
    <location>
        <begin position="178"/>
        <end position="197"/>
    </location>
</feature>
<keyword evidence="6 8" id="KW-1133">Transmembrane helix</keyword>
<dbReference type="EMBL" id="WOCD01000005">
    <property type="protein sequence ID" value="MUH73330.1"/>
    <property type="molecule type" value="Genomic_DNA"/>
</dbReference>
<dbReference type="NCBIfam" id="TIGR00688">
    <property type="entry name" value="rarD"/>
    <property type="match status" value="1"/>
</dbReference>
<evidence type="ECO:0000256" key="1">
    <source>
        <dbReference type="ARBA" id="ARBA00004651"/>
    </source>
</evidence>
<feature type="transmembrane region" description="Helical" evidence="8">
    <location>
        <begin position="127"/>
        <end position="143"/>
    </location>
</feature>
<accession>A0A6N8FEB9</accession>
<sequence>MKLETKHGMIYAVFAFVMWGLAPLFFKQLQFMPSLEILAHRVIWSALLLVVIIGLRKNLHKVKAILTDPKTLLVLVISATLLGFNWWLFIWSINNDHILDASLGYYINPLLNIALGTLFLKERLSKLQYAAVALAVVGVMIQVVTFGSFPIIAFSLAISFAIYGLIRKLAAVDAMPGLLIESLVLILPAIVYWYGFADSPAANLLENSWYLNALIIGAGLVTTAPLLCFVEAARRLEYSTLGFFQYIGPSIMFMFAVFYYHEQFDQERWVTFGFIWAALVVYSYSSYRNMKKLKVTL</sequence>
<dbReference type="GO" id="GO:0005886">
    <property type="term" value="C:plasma membrane"/>
    <property type="evidence" value="ECO:0007669"/>
    <property type="project" value="UniProtKB-SubCell"/>
</dbReference>
<feature type="transmembrane region" description="Helical" evidence="8">
    <location>
        <begin position="103"/>
        <end position="120"/>
    </location>
</feature>
<dbReference type="SUPFAM" id="SSF103481">
    <property type="entry name" value="Multidrug resistance efflux transporter EmrE"/>
    <property type="match status" value="2"/>
</dbReference>
<keyword evidence="11" id="KW-1185">Reference proteome</keyword>
<dbReference type="InterPro" id="IPR000620">
    <property type="entry name" value="EamA_dom"/>
</dbReference>
<feature type="transmembrane region" description="Helical" evidence="8">
    <location>
        <begin position="71"/>
        <end position="91"/>
    </location>
</feature>
<dbReference type="Proteomes" id="UP000439994">
    <property type="component" value="Unassembled WGS sequence"/>
</dbReference>
<organism evidence="10 11">
    <name type="scientific">Psychrosphaera haliotis</name>
    <dbReference type="NCBI Taxonomy" id="555083"/>
    <lineage>
        <taxon>Bacteria</taxon>
        <taxon>Pseudomonadati</taxon>
        <taxon>Pseudomonadota</taxon>
        <taxon>Gammaproteobacteria</taxon>
        <taxon>Alteromonadales</taxon>
        <taxon>Pseudoalteromonadaceae</taxon>
        <taxon>Psychrosphaera</taxon>
    </lineage>
</organism>
<name>A0A6N8FEB9_9GAMM</name>
<dbReference type="Pfam" id="PF00892">
    <property type="entry name" value="EamA"/>
    <property type="match status" value="1"/>
</dbReference>
<dbReference type="InterPro" id="IPR037185">
    <property type="entry name" value="EmrE-like"/>
</dbReference>
<evidence type="ECO:0000256" key="8">
    <source>
        <dbReference type="SAM" id="Phobius"/>
    </source>
</evidence>
<evidence type="ECO:0000256" key="7">
    <source>
        <dbReference type="ARBA" id="ARBA00023136"/>
    </source>
</evidence>
<keyword evidence="4" id="KW-1003">Cell membrane</keyword>
<feature type="transmembrane region" description="Helical" evidence="8">
    <location>
        <begin position="266"/>
        <end position="284"/>
    </location>
</feature>
<dbReference type="RefSeq" id="WP_155696522.1">
    <property type="nucleotide sequence ID" value="NZ_BAAAFQ010000007.1"/>
</dbReference>
<comment type="caution">
    <text evidence="10">The sequence shown here is derived from an EMBL/GenBank/DDBJ whole genome shotgun (WGS) entry which is preliminary data.</text>
</comment>